<dbReference type="GO" id="GO:0005615">
    <property type="term" value="C:extracellular space"/>
    <property type="evidence" value="ECO:0007669"/>
    <property type="project" value="InterPro"/>
</dbReference>
<dbReference type="SUPFAM" id="SSF51120">
    <property type="entry name" value="beta-Roll"/>
    <property type="match status" value="1"/>
</dbReference>
<evidence type="ECO:0000256" key="1">
    <source>
        <dbReference type="ARBA" id="ARBA00001913"/>
    </source>
</evidence>
<evidence type="ECO:0000256" key="3">
    <source>
        <dbReference type="ARBA" id="ARBA00022525"/>
    </source>
</evidence>
<dbReference type="InterPro" id="IPR011049">
    <property type="entry name" value="Serralysin-like_metalloprot_C"/>
</dbReference>
<keyword evidence="3" id="KW-0964">Secreted</keyword>
<evidence type="ECO:0000256" key="2">
    <source>
        <dbReference type="ARBA" id="ARBA00004613"/>
    </source>
</evidence>
<dbReference type="InterPro" id="IPR018511">
    <property type="entry name" value="Hemolysin-typ_Ca-bd_CS"/>
</dbReference>
<feature type="compositionally biased region" description="Basic and acidic residues" evidence="5">
    <location>
        <begin position="478"/>
        <end position="491"/>
    </location>
</feature>
<dbReference type="RefSeq" id="WP_091299888.1">
    <property type="nucleotide sequence ID" value="NZ_FOCE01000003.1"/>
</dbReference>
<dbReference type="GO" id="GO:0005509">
    <property type="term" value="F:calcium ion binding"/>
    <property type="evidence" value="ECO:0007669"/>
    <property type="project" value="InterPro"/>
</dbReference>
<organism evidence="7 8">
    <name type="scientific">Gemmobacter aquatilis</name>
    <dbReference type="NCBI Taxonomy" id="933059"/>
    <lineage>
        <taxon>Bacteria</taxon>
        <taxon>Pseudomonadati</taxon>
        <taxon>Pseudomonadota</taxon>
        <taxon>Alphaproteobacteria</taxon>
        <taxon>Rhodobacterales</taxon>
        <taxon>Paracoccaceae</taxon>
        <taxon>Gemmobacter</taxon>
    </lineage>
</organism>
<dbReference type="InterPro" id="IPR013858">
    <property type="entry name" value="Peptidase_M10B_C"/>
</dbReference>
<dbReference type="PANTHER" id="PTHR38340:SF1">
    <property type="entry name" value="S-LAYER PROTEIN"/>
    <property type="match status" value="1"/>
</dbReference>
<evidence type="ECO:0000259" key="6">
    <source>
        <dbReference type="Pfam" id="PF08548"/>
    </source>
</evidence>
<dbReference type="Proteomes" id="UP000198761">
    <property type="component" value="Unassembled WGS sequence"/>
</dbReference>
<sequence>MTLFTHEFIRSAGPAARLAGPAAGTDFFGEALAVTALAGGGFAIAWAHRPEGGAQGIWMRVFGEDGTPEGAARQISRALTDPGGTPLDQNAPHITPAEDGFLVSWTSVEYNSGYNTGRNVMARLFDADGGAQTPTFVAALETNAQGDVITSSWEYAPASTTLSDGRIVLAFADDGDIGLRILSTTGTHLTPIWRANAVAEGQQAAPDVAALGNGGFVVVWEDSSSSDGSDYGVFAQLFDADGARVGTQFVVSSETFASQYAPQVARLADGAFVVTWTENYDPAIETNRNFINARIFDADGTPRGDAFEIRPEGGPWFGQDGAEIVALPDGGFLALYTLDTAKPGNIYGDQDVLIRRFDARGHALGPEFRVNPGDGSVNDGDQYQLHGTALDDGRVALVWTNAATAQVLTRLIDLSEVNGTGTSGDDFITLRGNGHARTLGAGQDALVGSGGNDIVFAGGGADSIAGQNGADQISGEDGADRLEGGTGRDRLTGGSGNDRLSGDAGADTLSGDGGADVFLFTAATDSGTGAARDLITDFNSGTDRIDLRALDLTFIETASFSGQAGELRFARVGGDGLLQADLDGNGTADFILRLAHVTSLNADDLLL</sequence>
<reference evidence="7 8" key="1">
    <citation type="submission" date="2016-10" db="EMBL/GenBank/DDBJ databases">
        <authorList>
            <person name="de Groot N.N."/>
        </authorList>
    </citation>
    <scope>NUCLEOTIDE SEQUENCE [LARGE SCALE GENOMIC DNA]</scope>
    <source>
        <strain evidence="7 8">DSM 3857</strain>
    </source>
</reference>
<dbReference type="InterPro" id="IPR050557">
    <property type="entry name" value="RTX_toxin/Mannuronan_C5-epim"/>
</dbReference>
<keyword evidence="8" id="KW-1185">Reference proteome</keyword>
<evidence type="ECO:0000256" key="4">
    <source>
        <dbReference type="ARBA" id="ARBA00022737"/>
    </source>
</evidence>
<dbReference type="PROSITE" id="PS00330">
    <property type="entry name" value="HEMOLYSIN_CALCIUM"/>
    <property type="match status" value="1"/>
</dbReference>
<dbReference type="AlphaFoldDB" id="A0A1H8E9W1"/>
<dbReference type="PANTHER" id="PTHR38340">
    <property type="entry name" value="S-LAYER PROTEIN"/>
    <property type="match status" value="1"/>
</dbReference>
<name>A0A1H8E9W1_9RHOB</name>
<proteinExistence type="predicted"/>
<dbReference type="PRINTS" id="PR00313">
    <property type="entry name" value="CABNDNGRPT"/>
</dbReference>
<protein>
    <submittedName>
        <fullName evidence="7">Hemolysin-type calcium-binding repeat-containing protein</fullName>
    </submittedName>
</protein>
<comment type="subcellular location">
    <subcellularLocation>
        <location evidence="2">Secreted</location>
    </subcellularLocation>
</comment>
<dbReference type="EMBL" id="FOCE01000003">
    <property type="protein sequence ID" value="SEN15627.1"/>
    <property type="molecule type" value="Genomic_DNA"/>
</dbReference>
<dbReference type="Gene3D" id="2.150.10.10">
    <property type="entry name" value="Serralysin-like metalloprotease, C-terminal"/>
    <property type="match status" value="1"/>
</dbReference>
<accession>A0A1H8E9W1</accession>
<comment type="cofactor">
    <cofactor evidence="1">
        <name>Ca(2+)</name>
        <dbReference type="ChEBI" id="CHEBI:29108"/>
    </cofactor>
</comment>
<evidence type="ECO:0000313" key="7">
    <source>
        <dbReference type="EMBL" id="SEN15627.1"/>
    </source>
</evidence>
<evidence type="ECO:0000313" key="8">
    <source>
        <dbReference type="Proteomes" id="UP000198761"/>
    </source>
</evidence>
<keyword evidence="4" id="KW-0677">Repeat</keyword>
<dbReference type="Pfam" id="PF08548">
    <property type="entry name" value="Peptidase_M10_C"/>
    <property type="match status" value="1"/>
</dbReference>
<dbReference type="OrthoDB" id="7766606at2"/>
<gene>
    <name evidence="7" type="ORF">SAMN04488103_103245</name>
</gene>
<feature type="region of interest" description="Disordered" evidence="5">
    <location>
        <begin position="466"/>
        <end position="506"/>
    </location>
</feature>
<dbReference type="Pfam" id="PF00353">
    <property type="entry name" value="HemolysinCabind"/>
    <property type="match status" value="1"/>
</dbReference>
<feature type="domain" description="Peptidase M10 serralysin C-terminal" evidence="6">
    <location>
        <begin position="492"/>
        <end position="599"/>
    </location>
</feature>
<evidence type="ECO:0000256" key="5">
    <source>
        <dbReference type="SAM" id="MobiDB-lite"/>
    </source>
</evidence>
<dbReference type="InterPro" id="IPR001343">
    <property type="entry name" value="Hemolysn_Ca-bd"/>
</dbReference>
<dbReference type="STRING" id="933059.SAMN04488103_103245"/>